<dbReference type="Pfam" id="PF01189">
    <property type="entry name" value="Methyltr_RsmB-F"/>
    <property type="match status" value="1"/>
</dbReference>
<dbReference type="PRINTS" id="PR02008">
    <property type="entry name" value="RCMTFAMILY"/>
</dbReference>
<sequence length="437" mass="48652">MQFPDGFVKKYETILGDEARAFLASFDDEAVSAFRINPLKEKQLSFSDAIPNTPWGYYGKVSGKSPEHVTGLVYSQEPAAQMVAQVAQPKPGMKVLDLAAAPGGKSTQLAAYLAGEGILVSNEISSKRSKILVENMERFGATNVVVTNESADRLVKVFKGYFDLIVLDAPCSGEGMFRKQPDAMDYWSVDYPSQCASLQREILSDAVTMLAEGGRLVYSTCTWAPEENELIINWLLDTYDFELIPIEHINGMSQGINQSETARMYPHLFKGEGQFVAHLQFKGQNKTVKFKPSKSNLSREQISLWQDFEKKHLKEKLTGVLQVFGDQLYLLPSELPNLSKLKIARNGLHLGTFKKKRFEPSFALGLALKPSQVKQGIEIHQEDFVKYVAGETVQLAETLPNGWYQVLVGGNGLGFAKVTGNTLKNYFPKGLRFQVKN</sequence>
<dbReference type="PROSITE" id="PS51686">
    <property type="entry name" value="SAM_MT_RSMB_NOP"/>
    <property type="match status" value="1"/>
</dbReference>
<accession>A0ABU5FV93</accession>
<feature type="binding site" evidence="6">
    <location>
        <position position="123"/>
    </location>
    <ligand>
        <name>S-adenosyl-L-methionine</name>
        <dbReference type="ChEBI" id="CHEBI:59789"/>
    </ligand>
</feature>
<dbReference type="RefSeq" id="WP_320693561.1">
    <property type="nucleotide sequence ID" value="NZ_JAXHDO010000001.1"/>
</dbReference>
<evidence type="ECO:0000256" key="6">
    <source>
        <dbReference type="PROSITE-ProRule" id="PRU01023"/>
    </source>
</evidence>
<dbReference type="InterPro" id="IPR023267">
    <property type="entry name" value="RCMT"/>
</dbReference>
<keyword evidence="5 6" id="KW-0694">RNA-binding</keyword>
<keyword evidence="4 6" id="KW-0949">S-adenosyl-L-methionine</keyword>
<dbReference type="PANTHER" id="PTHR22807:SF30">
    <property type="entry name" value="28S RRNA (CYTOSINE(4447)-C(5))-METHYLTRANSFERASE-RELATED"/>
    <property type="match status" value="1"/>
</dbReference>
<dbReference type="SUPFAM" id="SSF53335">
    <property type="entry name" value="S-adenosyl-L-methionine-dependent methyltransferases"/>
    <property type="match status" value="1"/>
</dbReference>
<protein>
    <submittedName>
        <fullName evidence="8">RsmF rRNA methyltransferase first C-terminal domain-containing protein</fullName>
    </submittedName>
</protein>
<dbReference type="Proteomes" id="UP001272345">
    <property type="component" value="Unassembled WGS sequence"/>
</dbReference>
<dbReference type="Pfam" id="PF13636">
    <property type="entry name" value="Methyltranf_PUA"/>
    <property type="match status" value="1"/>
</dbReference>
<dbReference type="GO" id="GO:0008168">
    <property type="term" value="F:methyltransferase activity"/>
    <property type="evidence" value="ECO:0007669"/>
    <property type="project" value="UniProtKB-KW"/>
</dbReference>
<gene>
    <name evidence="8" type="ORF">SPC83_02695</name>
</gene>
<dbReference type="InterPro" id="IPR031340">
    <property type="entry name" value="RsmF_methylt_CI"/>
</dbReference>
<dbReference type="Pfam" id="PF17125">
    <property type="entry name" value="Methyltr_RsmF_N"/>
    <property type="match status" value="1"/>
</dbReference>
<keyword evidence="3 6" id="KW-0808">Transferase</keyword>
<comment type="caution">
    <text evidence="8">The sequence shown here is derived from an EMBL/GenBank/DDBJ whole genome shotgun (WGS) entry which is preliminary data.</text>
</comment>
<evidence type="ECO:0000256" key="4">
    <source>
        <dbReference type="ARBA" id="ARBA00022691"/>
    </source>
</evidence>
<comment type="caution">
    <text evidence="6">Lacks conserved residue(s) required for the propagation of feature annotation.</text>
</comment>
<dbReference type="Gene3D" id="3.30.70.1170">
    <property type="entry name" value="Sun protein, domain 3"/>
    <property type="match status" value="1"/>
</dbReference>
<dbReference type="Pfam" id="PF17126">
    <property type="entry name" value="RsmF_methylt_CI"/>
    <property type="match status" value="1"/>
</dbReference>
<dbReference type="CDD" id="cd02440">
    <property type="entry name" value="AdoMet_MTases"/>
    <property type="match status" value="1"/>
</dbReference>
<dbReference type="InterPro" id="IPR031341">
    <property type="entry name" value="Methyltr_RsmF_N"/>
</dbReference>
<evidence type="ECO:0000256" key="3">
    <source>
        <dbReference type="ARBA" id="ARBA00022679"/>
    </source>
</evidence>
<feature type="active site" description="Nucleophile" evidence="6">
    <location>
        <position position="221"/>
    </location>
</feature>
<keyword evidence="1" id="KW-0963">Cytoplasm</keyword>
<comment type="similarity">
    <text evidence="6">Belongs to the class I-like SAM-binding methyltransferase superfamily. RsmB/NOP family.</text>
</comment>
<evidence type="ECO:0000313" key="8">
    <source>
        <dbReference type="EMBL" id="MDY4337036.1"/>
    </source>
</evidence>
<keyword evidence="2 6" id="KW-0489">Methyltransferase</keyword>
<dbReference type="InterPro" id="IPR027391">
    <property type="entry name" value="Nol1_Nop2_Fmu_2"/>
</dbReference>
<dbReference type="EMBL" id="JAXHDO010000001">
    <property type="protein sequence ID" value="MDY4337036.1"/>
    <property type="molecule type" value="Genomic_DNA"/>
</dbReference>
<evidence type="ECO:0000256" key="1">
    <source>
        <dbReference type="ARBA" id="ARBA00022490"/>
    </source>
</evidence>
<dbReference type="Gene3D" id="3.40.50.150">
    <property type="entry name" value="Vaccinia Virus protein VP39"/>
    <property type="match status" value="1"/>
</dbReference>
<reference evidence="8 9" key="1">
    <citation type="submission" date="2023-11" db="EMBL/GenBank/DDBJ databases">
        <title>Streptococcus wuxiensis sp. nov., Streptococcus jiangnanensis sp. nov., Streptococcus fermentans sp. nov., three novel members of the genus Streptococcus isolated from breast milk.</title>
        <authorList>
            <person name="Zhou Y."/>
            <person name="Yang B."/>
        </authorList>
    </citation>
    <scope>NUCLEOTIDE SEQUENCE [LARGE SCALE GENOMIC DNA]</scope>
    <source>
        <strain evidence="8 9">21WXBC0057M1</strain>
    </source>
</reference>
<evidence type="ECO:0000256" key="5">
    <source>
        <dbReference type="ARBA" id="ARBA00022884"/>
    </source>
</evidence>
<dbReference type="CDD" id="cd21147">
    <property type="entry name" value="RsmF_methylt_CTD1"/>
    <property type="match status" value="1"/>
</dbReference>
<keyword evidence="9" id="KW-1185">Reference proteome</keyword>
<evidence type="ECO:0000313" key="9">
    <source>
        <dbReference type="Proteomes" id="UP001272345"/>
    </source>
</evidence>
<dbReference type="GO" id="GO:0032259">
    <property type="term" value="P:methylation"/>
    <property type="evidence" value="ECO:0007669"/>
    <property type="project" value="UniProtKB-KW"/>
</dbReference>
<feature type="binding site" evidence="6">
    <location>
        <begin position="99"/>
        <end position="105"/>
    </location>
    <ligand>
        <name>S-adenosyl-L-methionine</name>
        <dbReference type="ChEBI" id="CHEBI:59789"/>
    </ligand>
</feature>
<organism evidence="8 9">
    <name type="scientific">Streptococcus wuxiensis</name>
    <dbReference type="NCBI Taxonomy" id="3095078"/>
    <lineage>
        <taxon>Bacteria</taxon>
        <taxon>Bacillati</taxon>
        <taxon>Bacillota</taxon>
        <taxon>Bacilli</taxon>
        <taxon>Lactobacillales</taxon>
        <taxon>Streptococcaceae</taxon>
        <taxon>Streptococcus</taxon>
    </lineage>
</organism>
<dbReference type="Gene3D" id="2.30.130.60">
    <property type="match status" value="1"/>
</dbReference>
<dbReference type="InterPro" id="IPR029063">
    <property type="entry name" value="SAM-dependent_MTases_sf"/>
</dbReference>
<dbReference type="InterPro" id="IPR001678">
    <property type="entry name" value="MeTrfase_RsmB-F_NOP2_dom"/>
</dbReference>
<proteinExistence type="inferred from homology"/>
<feature type="binding site" evidence="6">
    <location>
        <position position="168"/>
    </location>
    <ligand>
        <name>S-adenosyl-L-methionine</name>
        <dbReference type="ChEBI" id="CHEBI:59789"/>
    </ligand>
</feature>
<evidence type="ECO:0000259" key="7">
    <source>
        <dbReference type="PROSITE" id="PS51686"/>
    </source>
</evidence>
<feature type="domain" description="SAM-dependent MTase RsmB/NOP-type" evidence="7">
    <location>
        <begin position="1"/>
        <end position="282"/>
    </location>
</feature>
<name>A0ABU5FV93_9STRE</name>
<dbReference type="PANTHER" id="PTHR22807">
    <property type="entry name" value="NOP2 YEAST -RELATED NOL1/NOP2/FMU SUN DOMAIN-CONTAINING"/>
    <property type="match status" value="1"/>
</dbReference>
<evidence type="ECO:0000256" key="2">
    <source>
        <dbReference type="ARBA" id="ARBA00022603"/>
    </source>
</evidence>
<dbReference type="InterPro" id="IPR049560">
    <property type="entry name" value="MeTrfase_RsmB-F_NOP2_cat"/>
</dbReference>